<feature type="transmembrane region" description="Helical" evidence="1">
    <location>
        <begin position="21"/>
        <end position="43"/>
    </location>
</feature>
<dbReference type="PROSITE" id="PS00409">
    <property type="entry name" value="PROKAR_NTER_METHYL"/>
    <property type="match status" value="1"/>
</dbReference>
<keyword evidence="1" id="KW-0472">Membrane</keyword>
<accession>A0A7Y3XAD7</accession>
<dbReference type="Pfam" id="PF16074">
    <property type="entry name" value="PilW"/>
    <property type="match status" value="1"/>
</dbReference>
<dbReference type="InterPro" id="IPR045584">
    <property type="entry name" value="Pilin-like"/>
</dbReference>
<dbReference type="Proteomes" id="UP000588806">
    <property type="component" value="Unassembled WGS sequence"/>
</dbReference>
<dbReference type="EMBL" id="JABFHI010000001">
    <property type="protein sequence ID" value="NOG31080.1"/>
    <property type="molecule type" value="Genomic_DNA"/>
</dbReference>
<dbReference type="NCBIfam" id="TIGR02532">
    <property type="entry name" value="IV_pilin_GFxxxE"/>
    <property type="match status" value="1"/>
</dbReference>
<dbReference type="GO" id="GO:0043683">
    <property type="term" value="P:type IV pilus assembly"/>
    <property type="evidence" value="ECO:0007669"/>
    <property type="project" value="InterPro"/>
</dbReference>
<dbReference type="RefSeq" id="WP_171701511.1">
    <property type="nucleotide sequence ID" value="NZ_JABFHI010000001.1"/>
</dbReference>
<evidence type="ECO:0000313" key="3">
    <source>
        <dbReference type="Proteomes" id="UP000588806"/>
    </source>
</evidence>
<reference evidence="2 3" key="1">
    <citation type="submission" date="2020-05" db="EMBL/GenBank/DDBJ databases">
        <authorList>
            <person name="Ruan W."/>
            <person name="Jeon C.O."/>
            <person name="Chun B.H."/>
        </authorList>
    </citation>
    <scope>NUCLEOTIDE SEQUENCE [LARGE SCALE GENOMIC DNA]</scope>
    <source>
        <strain evidence="2 3">TBZ9</strain>
    </source>
</reference>
<dbReference type="InterPro" id="IPR032092">
    <property type="entry name" value="PilW"/>
</dbReference>
<sequence>MKTMRIKTLLPWRPASQQGLSLIELLVALVISVILSLVVYQVFDIAQRTSRLQAAIAQLQDSGRFALQTMAQDLRQTDFNGSCDTLSTKFHLESESGLKTGLASLMGWESADDSGFANTLANPVADSPLVTFSGVASTYTPTSPGGVSIESANSASQLKLSSSVSKQFQNRILLLEAGESCEVFFNNASQPDRLAKTRKNNAFTRNQSPGSSPWGVQAGNELVAISALDKGVYYLGFDPVNNLPSIMYLDISRESPSNQVVANHVAAMRILYLESGQYRPAASVTDWVSVTALRISLLMQSEESVRSAREAETLASEFGIGNFRGLSGAAAEDFTQIFSDNPQRLYQVFTTTVKLRNR</sequence>
<proteinExistence type="predicted"/>
<gene>
    <name evidence="2" type="ORF">HLB35_03660</name>
</gene>
<dbReference type="Pfam" id="PF07963">
    <property type="entry name" value="N_methyl"/>
    <property type="match status" value="1"/>
</dbReference>
<name>A0A7Y3XAD7_9GAMM</name>
<keyword evidence="1" id="KW-0812">Transmembrane</keyword>
<dbReference type="InterPro" id="IPR012902">
    <property type="entry name" value="N_methyl_site"/>
</dbReference>
<comment type="caution">
    <text evidence="2">The sequence shown here is derived from an EMBL/GenBank/DDBJ whole genome shotgun (WGS) entry which is preliminary data.</text>
</comment>
<protein>
    <submittedName>
        <fullName evidence="2">Prepilin-type N-terminal cleavage/methylation domain-containing protein</fullName>
    </submittedName>
</protein>
<keyword evidence="1" id="KW-1133">Transmembrane helix</keyword>
<organism evidence="2 3">
    <name type="scientific">Vreelandella azerica</name>
    <dbReference type="NCBI Taxonomy" id="2732867"/>
    <lineage>
        <taxon>Bacteria</taxon>
        <taxon>Pseudomonadati</taxon>
        <taxon>Pseudomonadota</taxon>
        <taxon>Gammaproteobacteria</taxon>
        <taxon>Oceanospirillales</taxon>
        <taxon>Halomonadaceae</taxon>
        <taxon>Vreelandella</taxon>
    </lineage>
</organism>
<reference evidence="2 3" key="2">
    <citation type="submission" date="2020-06" db="EMBL/GenBank/DDBJ databases">
        <title>Halomonas songnenensis sp. nov., a moderately halophilic bacterium isolated from saline and alkaline soils.</title>
        <authorList>
            <person name="Jiang J."/>
            <person name="Pan Y."/>
        </authorList>
    </citation>
    <scope>NUCLEOTIDE SEQUENCE [LARGE SCALE GENOMIC DNA]</scope>
    <source>
        <strain evidence="2 3">TBZ9</strain>
    </source>
</reference>
<keyword evidence="3" id="KW-1185">Reference proteome</keyword>
<evidence type="ECO:0000313" key="2">
    <source>
        <dbReference type="EMBL" id="NOG31080.1"/>
    </source>
</evidence>
<dbReference type="AlphaFoldDB" id="A0A7Y3XAD7"/>
<dbReference type="SUPFAM" id="SSF54523">
    <property type="entry name" value="Pili subunits"/>
    <property type="match status" value="1"/>
</dbReference>
<evidence type="ECO:0000256" key="1">
    <source>
        <dbReference type="SAM" id="Phobius"/>
    </source>
</evidence>